<evidence type="ECO:0000259" key="2">
    <source>
        <dbReference type="Pfam" id="PF17409"/>
    </source>
</evidence>
<protein>
    <recommendedName>
        <fullName evidence="5">Molybdenum cofactor biosynthesis protein F</fullName>
    </recommendedName>
</protein>
<proteinExistence type="predicted"/>
<sequence length="239" mass="27196">MTLHFENGWVIRHHFITDRELSWEILKGDAALMSDTESYVATRPRAGIYFVDFVKRSERATSVSLVLMIESGVFLAAIGQLPSREDASLSLLDRIDARLELTAVRADFIRGTIDSEISPDRSFPASTKDLVGKRVEYRYSATELYEHLYLNEKFYSWHCLEGSEVGLCDTDACHFFKLSEGLYLFVWREKVVPTLGIICIDLVAMKTTGKIFGYESNECRATRNFSVGAYVRNVHVAVR</sequence>
<keyword evidence="4" id="KW-1185">Reference proteome</keyword>
<organism evidence="3 4">
    <name type="scientific">Thauera phenylacetica B4P</name>
    <dbReference type="NCBI Taxonomy" id="1234382"/>
    <lineage>
        <taxon>Bacteria</taxon>
        <taxon>Pseudomonadati</taxon>
        <taxon>Pseudomonadota</taxon>
        <taxon>Betaproteobacteria</taxon>
        <taxon>Rhodocyclales</taxon>
        <taxon>Zoogloeaceae</taxon>
        <taxon>Thauera</taxon>
    </lineage>
</organism>
<evidence type="ECO:0000313" key="4">
    <source>
        <dbReference type="Proteomes" id="UP000013047"/>
    </source>
</evidence>
<name>N6ZT62_9RHOO</name>
<dbReference type="Gene3D" id="2.40.128.20">
    <property type="match status" value="2"/>
</dbReference>
<feature type="domain" description="Molybdenum cofactor biosynthesis protein F N-terminal" evidence="1">
    <location>
        <begin position="1"/>
        <end position="82"/>
    </location>
</feature>
<feature type="domain" description="MoaF C-terminal" evidence="2">
    <location>
        <begin position="125"/>
        <end position="234"/>
    </location>
</feature>
<dbReference type="Pfam" id="PF17409">
    <property type="entry name" value="MoaF_C"/>
    <property type="match status" value="1"/>
</dbReference>
<dbReference type="InterPro" id="IPR035348">
    <property type="entry name" value="MoaF_C"/>
</dbReference>
<evidence type="ECO:0000313" key="3">
    <source>
        <dbReference type="EMBL" id="ENO97508.1"/>
    </source>
</evidence>
<reference evidence="3 4" key="1">
    <citation type="submission" date="2012-09" db="EMBL/GenBank/DDBJ databases">
        <title>Draft Genome Sequences of 6 Strains from Genus Thauera.</title>
        <authorList>
            <person name="Liu B."/>
            <person name="Shapleigh J.P."/>
            <person name="Frostegard A.H."/>
        </authorList>
    </citation>
    <scope>NUCLEOTIDE SEQUENCE [LARGE SCALE GENOMIC DNA]</scope>
    <source>
        <strain evidence="3 4">B4P</strain>
    </source>
</reference>
<comment type="caution">
    <text evidence="3">The sequence shown here is derived from an EMBL/GenBank/DDBJ whole genome shotgun (WGS) entry which is preliminary data.</text>
</comment>
<gene>
    <name evidence="3" type="ORF">C667_08555</name>
</gene>
<evidence type="ECO:0008006" key="5">
    <source>
        <dbReference type="Google" id="ProtNLM"/>
    </source>
</evidence>
<dbReference type="AlphaFoldDB" id="N6ZT62"/>
<dbReference type="Proteomes" id="UP000013047">
    <property type="component" value="Unassembled WGS sequence"/>
</dbReference>
<dbReference type="Pfam" id="PF10703">
    <property type="entry name" value="MoaF"/>
    <property type="match status" value="1"/>
</dbReference>
<dbReference type="EMBL" id="AMXF01000044">
    <property type="protein sequence ID" value="ENO97508.1"/>
    <property type="molecule type" value="Genomic_DNA"/>
</dbReference>
<dbReference type="InterPro" id="IPR012674">
    <property type="entry name" value="Calycin"/>
</dbReference>
<accession>N6ZT62</accession>
<dbReference type="InterPro" id="IPR024724">
    <property type="entry name" value="MoaF_N"/>
</dbReference>
<evidence type="ECO:0000259" key="1">
    <source>
        <dbReference type="Pfam" id="PF10703"/>
    </source>
</evidence>